<evidence type="ECO:0000256" key="1">
    <source>
        <dbReference type="ARBA" id="ARBA00023157"/>
    </source>
</evidence>
<dbReference type="SUPFAM" id="SSF57424">
    <property type="entry name" value="LDL receptor-like module"/>
    <property type="match status" value="1"/>
</dbReference>
<dbReference type="OrthoDB" id="6239681at2759"/>
<dbReference type="PROSITE" id="PS50068">
    <property type="entry name" value="LDLRA_2"/>
    <property type="match status" value="1"/>
</dbReference>
<organism evidence="3 4">
    <name type="scientific">Tropilaelaps mercedesae</name>
    <dbReference type="NCBI Taxonomy" id="418985"/>
    <lineage>
        <taxon>Eukaryota</taxon>
        <taxon>Metazoa</taxon>
        <taxon>Ecdysozoa</taxon>
        <taxon>Arthropoda</taxon>
        <taxon>Chelicerata</taxon>
        <taxon>Arachnida</taxon>
        <taxon>Acari</taxon>
        <taxon>Parasitiformes</taxon>
        <taxon>Mesostigmata</taxon>
        <taxon>Gamasina</taxon>
        <taxon>Dermanyssoidea</taxon>
        <taxon>Laelapidae</taxon>
        <taxon>Tropilaelaps</taxon>
    </lineage>
</organism>
<gene>
    <name evidence="3" type="ORF">BIW11_05700</name>
</gene>
<dbReference type="PANTHER" id="PTHR20967">
    <property type="entry name" value="PROHORMONE-4"/>
    <property type="match status" value="1"/>
</dbReference>
<evidence type="ECO:0000313" key="4">
    <source>
        <dbReference type="Proteomes" id="UP000192247"/>
    </source>
</evidence>
<dbReference type="InterPro" id="IPR053103">
    <property type="entry name" value="IDLSRF-like_peptide"/>
</dbReference>
<protein>
    <submittedName>
        <fullName evidence="3">Prohormone-4-like</fullName>
    </submittedName>
</protein>
<proteinExistence type="predicted"/>
<dbReference type="InParanoid" id="A0A1V9Y1K8"/>
<dbReference type="PANTHER" id="PTHR20967:SF0">
    <property type="entry name" value="PROHORMONE-4"/>
    <property type="match status" value="1"/>
</dbReference>
<keyword evidence="1" id="KW-1015">Disulfide bond</keyword>
<comment type="caution">
    <text evidence="3">The sequence shown here is derived from an EMBL/GenBank/DDBJ whole genome shotgun (WGS) entry which is preliminary data.</text>
</comment>
<dbReference type="SMART" id="SM00192">
    <property type="entry name" value="LDLa"/>
    <property type="match status" value="1"/>
</dbReference>
<dbReference type="CDD" id="cd00112">
    <property type="entry name" value="LDLa"/>
    <property type="match status" value="1"/>
</dbReference>
<dbReference type="InterPro" id="IPR036055">
    <property type="entry name" value="LDL_receptor-like_sf"/>
</dbReference>
<comment type="caution">
    <text evidence="2">Lacks conserved residue(s) required for the propagation of feature annotation.</text>
</comment>
<dbReference type="EMBL" id="MNPL01001067">
    <property type="protein sequence ID" value="OQR79488.1"/>
    <property type="molecule type" value="Genomic_DNA"/>
</dbReference>
<evidence type="ECO:0000256" key="2">
    <source>
        <dbReference type="PROSITE-ProRule" id="PRU00124"/>
    </source>
</evidence>
<dbReference type="InterPro" id="IPR002172">
    <property type="entry name" value="LDrepeatLR_classA_rpt"/>
</dbReference>
<dbReference type="AlphaFoldDB" id="A0A1V9Y1K8"/>
<name>A0A1V9Y1K8_9ACAR</name>
<keyword evidence="4" id="KW-1185">Reference proteome</keyword>
<dbReference type="Gene3D" id="2.40.128.620">
    <property type="match status" value="1"/>
</dbReference>
<reference evidence="3 4" key="1">
    <citation type="journal article" date="2017" name="Gigascience">
        <title>Draft genome of the honey bee ectoparasitic mite, Tropilaelaps mercedesae, is shaped by the parasitic life history.</title>
        <authorList>
            <person name="Dong X."/>
            <person name="Armstrong S.D."/>
            <person name="Xia D."/>
            <person name="Makepeace B.L."/>
            <person name="Darby A.C."/>
            <person name="Kadowaki T."/>
        </authorList>
    </citation>
    <scope>NUCLEOTIDE SEQUENCE [LARGE SCALE GENOMIC DNA]</scope>
    <source>
        <strain evidence="3">Wuxi-XJTLU</strain>
    </source>
</reference>
<dbReference type="FunCoup" id="A0A1V9Y1K8">
    <property type="interactions" value="9"/>
</dbReference>
<evidence type="ECO:0000313" key="3">
    <source>
        <dbReference type="EMBL" id="OQR79488.1"/>
    </source>
</evidence>
<dbReference type="Proteomes" id="UP000192247">
    <property type="component" value="Unassembled WGS sequence"/>
</dbReference>
<accession>A0A1V9Y1K8</accession>
<sequence length="272" mass="29563">MNGAKGKIVFVVAVTVAICAMMTPSVAGAYLVNLDRLMERGSGPLPAHLPASSNVKREGPNAHDLPVVGIEKQLDGIYIRKRNGGFELLLSEEQFESWLLTIAMKTDLQAIDTERCHPTQPFRCPGKGTVCISIQYLCDGAPDCPDGYDEHAALCTAAKRPPVEETASFMQSLLARHGPNYLEKLFGPKARGALAPLGGVQRVAVALSESETLDDFGKALHLMRGDLEHLRNVFMAVETGDTSLLRALGFRDSELMDMKSFLDRLASTGFME</sequence>
<dbReference type="Pfam" id="PF00057">
    <property type="entry name" value="Ldl_recept_a"/>
    <property type="match status" value="1"/>
</dbReference>